<dbReference type="InterPro" id="IPR036388">
    <property type="entry name" value="WH-like_DNA-bd_sf"/>
</dbReference>
<dbReference type="KEGG" id="msq:BKP64_06240"/>
<evidence type="ECO:0008006" key="8">
    <source>
        <dbReference type="Google" id="ProtNLM"/>
    </source>
</evidence>
<dbReference type="InterPro" id="IPR012318">
    <property type="entry name" value="HTH_CRP"/>
</dbReference>
<dbReference type="OrthoDB" id="7643467at2"/>
<dbReference type="InterPro" id="IPR036390">
    <property type="entry name" value="WH_DNA-bd_sf"/>
</dbReference>
<dbReference type="InterPro" id="IPR050397">
    <property type="entry name" value="Env_Response_Regulators"/>
</dbReference>
<dbReference type="SUPFAM" id="SSF46785">
    <property type="entry name" value="Winged helix' DNA-binding domain"/>
    <property type="match status" value="1"/>
</dbReference>
<protein>
    <recommendedName>
        <fullName evidence="8">Crp/Fnr family transcriptional regulator</fullName>
    </recommendedName>
</protein>
<dbReference type="Gene3D" id="1.10.10.10">
    <property type="entry name" value="Winged helix-like DNA-binding domain superfamily/Winged helix DNA-binding domain"/>
    <property type="match status" value="1"/>
</dbReference>
<sequence length="264" mass="29845">MSIERSSCKECHQSHHCIAAKLSEAVRGNKVKDISRHEAIYVRGQRIFSQSACSSACYIVKSGSVKIVNVDAQGNERIIGFYLPGEVFGWEGVFRGSFPSTAIAMERSMVCKIPIEYLEQRASAKPDFIHSLLKLMSRELNNVEQLAIRLTRYTAEERIISFLLDLSQRYADRKLSALYFRLPMNRTDIANHLGLAVETVSRVLGRIQHDGDLTIRGRELKILNHSRLLSKISVAPNTEIRYISEENKTKVLELDPKCLSGTSF</sequence>
<dbReference type="PROSITE" id="PS51063">
    <property type="entry name" value="HTH_CRP_2"/>
    <property type="match status" value="1"/>
</dbReference>
<dbReference type="SMART" id="SM00100">
    <property type="entry name" value="cNMP"/>
    <property type="match status" value="1"/>
</dbReference>
<accession>A0A1D9GJI7</accession>
<dbReference type="GO" id="GO:0003677">
    <property type="term" value="F:DNA binding"/>
    <property type="evidence" value="ECO:0007669"/>
    <property type="project" value="UniProtKB-KW"/>
</dbReference>
<dbReference type="SMART" id="SM00419">
    <property type="entry name" value="HTH_CRP"/>
    <property type="match status" value="1"/>
</dbReference>
<organism evidence="6 7">
    <name type="scientific">Marinobacter salinus</name>
    <dbReference type="NCBI Taxonomy" id="1874317"/>
    <lineage>
        <taxon>Bacteria</taxon>
        <taxon>Pseudomonadati</taxon>
        <taxon>Pseudomonadota</taxon>
        <taxon>Gammaproteobacteria</taxon>
        <taxon>Pseudomonadales</taxon>
        <taxon>Marinobacteraceae</taxon>
        <taxon>Marinobacter</taxon>
    </lineage>
</organism>
<evidence type="ECO:0000259" key="4">
    <source>
        <dbReference type="PROSITE" id="PS50042"/>
    </source>
</evidence>
<dbReference type="STRING" id="1874317.BKP64_06240"/>
<gene>
    <name evidence="6" type="ORF">BKP64_06240</name>
</gene>
<dbReference type="PANTHER" id="PTHR24567">
    <property type="entry name" value="CRP FAMILY TRANSCRIPTIONAL REGULATORY PROTEIN"/>
    <property type="match status" value="1"/>
</dbReference>
<evidence type="ECO:0000313" key="6">
    <source>
        <dbReference type="EMBL" id="AOY87802.1"/>
    </source>
</evidence>
<dbReference type="Pfam" id="PF00027">
    <property type="entry name" value="cNMP_binding"/>
    <property type="match status" value="1"/>
</dbReference>
<name>A0A1D9GJI7_9GAMM</name>
<dbReference type="FunFam" id="1.10.10.10:FF:000028">
    <property type="entry name" value="Fumarate/nitrate reduction transcriptional regulator Fnr"/>
    <property type="match status" value="1"/>
</dbReference>
<dbReference type="InterPro" id="IPR000595">
    <property type="entry name" value="cNMP-bd_dom"/>
</dbReference>
<evidence type="ECO:0000256" key="1">
    <source>
        <dbReference type="ARBA" id="ARBA00023015"/>
    </source>
</evidence>
<dbReference type="AlphaFoldDB" id="A0A1D9GJI7"/>
<dbReference type="CDD" id="cd00092">
    <property type="entry name" value="HTH_CRP"/>
    <property type="match status" value="1"/>
</dbReference>
<dbReference type="InterPro" id="IPR014710">
    <property type="entry name" value="RmlC-like_jellyroll"/>
</dbReference>
<evidence type="ECO:0000256" key="2">
    <source>
        <dbReference type="ARBA" id="ARBA00023125"/>
    </source>
</evidence>
<dbReference type="Proteomes" id="UP000177445">
    <property type="component" value="Chromosome"/>
</dbReference>
<evidence type="ECO:0000313" key="7">
    <source>
        <dbReference type="Proteomes" id="UP000177445"/>
    </source>
</evidence>
<dbReference type="RefSeq" id="WP_070967405.1">
    <property type="nucleotide sequence ID" value="NZ_CP017715.1"/>
</dbReference>
<dbReference type="EMBL" id="CP017715">
    <property type="protein sequence ID" value="AOY87802.1"/>
    <property type="molecule type" value="Genomic_DNA"/>
</dbReference>
<dbReference type="InterPro" id="IPR018490">
    <property type="entry name" value="cNMP-bd_dom_sf"/>
</dbReference>
<reference evidence="6 7" key="1">
    <citation type="submission" date="2016-10" db="EMBL/GenBank/DDBJ databases">
        <title>Marinobacter salinus sp. nov., a moderately halophilic bacterium isolated from a tidal flat environment.</title>
        <authorList>
            <person name="Park S.-J."/>
        </authorList>
    </citation>
    <scope>NUCLEOTIDE SEQUENCE [LARGE SCALE GENOMIC DNA]</scope>
    <source>
        <strain evidence="6 7">Hb8</strain>
    </source>
</reference>
<keyword evidence="1" id="KW-0805">Transcription regulation</keyword>
<evidence type="ECO:0000259" key="5">
    <source>
        <dbReference type="PROSITE" id="PS51063"/>
    </source>
</evidence>
<dbReference type="GO" id="GO:0005829">
    <property type="term" value="C:cytosol"/>
    <property type="evidence" value="ECO:0007669"/>
    <property type="project" value="TreeGrafter"/>
</dbReference>
<feature type="domain" description="Cyclic nucleotide-binding" evidence="4">
    <location>
        <begin position="41"/>
        <end position="102"/>
    </location>
</feature>
<dbReference type="Gene3D" id="2.60.120.10">
    <property type="entry name" value="Jelly Rolls"/>
    <property type="match status" value="1"/>
</dbReference>
<feature type="domain" description="HTH crp-type" evidence="5">
    <location>
        <begin position="153"/>
        <end position="226"/>
    </location>
</feature>
<dbReference type="CDD" id="cd00038">
    <property type="entry name" value="CAP_ED"/>
    <property type="match status" value="1"/>
</dbReference>
<dbReference type="Pfam" id="PF13545">
    <property type="entry name" value="HTH_Crp_2"/>
    <property type="match status" value="1"/>
</dbReference>
<keyword evidence="7" id="KW-1185">Reference proteome</keyword>
<dbReference type="PROSITE" id="PS50042">
    <property type="entry name" value="CNMP_BINDING_3"/>
    <property type="match status" value="1"/>
</dbReference>
<proteinExistence type="predicted"/>
<keyword evidence="3" id="KW-0804">Transcription</keyword>
<dbReference type="PANTHER" id="PTHR24567:SF75">
    <property type="entry name" value="FUMARATE AND NITRATE REDUCTION REGULATORY PROTEIN"/>
    <property type="match status" value="1"/>
</dbReference>
<dbReference type="GO" id="GO:0003700">
    <property type="term" value="F:DNA-binding transcription factor activity"/>
    <property type="evidence" value="ECO:0007669"/>
    <property type="project" value="TreeGrafter"/>
</dbReference>
<evidence type="ECO:0000256" key="3">
    <source>
        <dbReference type="ARBA" id="ARBA00023163"/>
    </source>
</evidence>
<keyword evidence="2" id="KW-0238">DNA-binding</keyword>
<dbReference type="SUPFAM" id="SSF51206">
    <property type="entry name" value="cAMP-binding domain-like"/>
    <property type="match status" value="1"/>
</dbReference>
<dbReference type="PRINTS" id="PR00034">
    <property type="entry name" value="HTHCRP"/>
</dbReference>